<dbReference type="EMBL" id="JOWA01000088">
    <property type="protein sequence ID" value="KEZ44420.1"/>
    <property type="molecule type" value="Genomic_DNA"/>
</dbReference>
<dbReference type="RefSeq" id="XP_016644219.1">
    <property type="nucleotide sequence ID" value="XM_016786213.1"/>
</dbReference>
<feature type="transmembrane region" description="Helical" evidence="7">
    <location>
        <begin position="207"/>
        <end position="229"/>
    </location>
</feature>
<dbReference type="GO" id="GO:0005886">
    <property type="term" value="C:plasma membrane"/>
    <property type="evidence" value="ECO:0007669"/>
    <property type="project" value="UniProtKB-SubCell"/>
</dbReference>
<keyword evidence="5 7" id="KW-0472">Membrane</keyword>
<feature type="transmembrane region" description="Helical" evidence="7">
    <location>
        <begin position="249"/>
        <end position="269"/>
    </location>
</feature>
<evidence type="ECO:0000259" key="8">
    <source>
        <dbReference type="Pfam" id="PF02656"/>
    </source>
</evidence>
<protein>
    <recommendedName>
        <fullName evidence="8">DUF202 domain-containing protein</fullName>
    </recommendedName>
</protein>
<feature type="compositionally biased region" description="Basic and acidic residues" evidence="6">
    <location>
        <begin position="46"/>
        <end position="63"/>
    </location>
</feature>
<evidence type="ECO:0000313" key="10">
    <source>
        <dbReference type="Proteomes" id="UP000028545"/>
    </source>
</evidence>
<feature type="transmembrane region" description="Helical" evidence="7">
    <location>
        <begin position="290"/>
        <end position="312"/>
    </location>
</feature>
<evidence type="ECO:0000256" key="6">
    <source>
        <dbReference type="SAM" id="MobiDB-lite"/>
    </source>
</evidence>
<dbReference type="PANTHER" id="PTHR34187:SF2">
    <property type="entry name" value="DUF202 DOMAIN-CONTAINING PROTEIN"/>
    <property type="match status" value="1"/>
</dbReference>
<evidence type="ECO:0000256" key="4">
    <source>
        <dbReference type="ARBA" id="ARBA00022989"/>
    </source>
</evidence>
<dbReference type="HOGENOM" id="CLU_053359_0_0_1"/>
<dbReference type="Proteomes" id="UP000028545">
    <property type="component" value="Unassembled WGS sequence"/>
</dbReference>
<dbReference type="Pfam" id="PF02656">
    <property type="entry name" value="DUF202"/>
    <property type="match status" value="1"/>
</dbReference>
<name>A0A084GAQ8_PSEDA</name>
<organism evidence="9 10">
    <name type="scientific">Pseudallescheria apiosperma</name>
    <name type="common">Scedosporium apiospermum</name>
    <dbReference type="NCBI Taxonomy" id="563466"/>
    <lineage>
        <taxon>Eukaryota</taxon>
        <taxon>Fungi</taxon>
        <taxon>Dikarya</taxon>
        <taxon>Ascomycota</taxon>
        <taxon>Pezizomycotina</taxon>
        <taxon>Sordariomycetes</taxon>
        <taxon>Hypocreomycetidae</taxon>
        <taxon>Microascales</taxon>
        <taxon>Microascaceae</taxon>
        <taxon>Scedosporium</taxon>
    </lineage>
</organism>
<dbReference type="InterPro" id="IPR003807">
    <property type="entry name" value="DUF202"/>
</dbReference>
<keyword evidence="3 7" id="KW-0812">Transmembrane</keyword>
<evidence type="ECO:0000256" key="2">
    <source>
        <dbReference type="ARBA" id="ARBA00022475"/>
    </source>
</evidence>
<dbReference type="OMA" id="NYQSMNA"/>
<evidence type="ECO:0000256" key="3">
    <source>
        <dbReference type="ARBA" id="ARBA00022692"/>
    </source>
</evidence>
<evidence type="ECO:0000256" key="1">
    <source>
        <dbReference type="ARBA" id="ARBA00004651"/>
    </source>
</evidence>
<keyword evidence="4 7" id="KW-1133">Transmembrane helix</keyword>
<proteinExistence type="predicted"/>
<dbReference type="KEGG" id="sapo:SAPIO_CDS3418"/>
<evidence type="ECO:0000313" key="9">
    <source>
        <dbReference type="EMBL" id="KEZ44420.1"/>
    </source>
</evidence>
<dbReference type="AlphaFoldDB" id="A0A084GAQ8"/>
<dbReference type="InterPro" id="IPR052053">
    <property type="entry name" value="IM_YidH-like"/>
</dbReference>
<feature type="compositionally biased region" description="Basic and acidic residues" evidence="6">
    <location>
        <begin position="163"/>
        <end position="172"/>
    </location>
</feature>
<keyword evidence="2" id="KW-1003">Cell membrane</keyword>
<feature type="region of interest" description="Disordered" evidence="6">
    <location>
        <begin position="1"/>
        <end position="172"/>
    </location>
</feature>
<accession>A0A084GAQ8</accession>
<dbReference type="OrthoDB" id="199599at2759"/>
<dbReference type="VEuPathDB" id="FungiDB:SAPIO_CDS3418"/>
<comment type="subcellular location">
    <subcellularLocation>
        <location evidence="1">Cell membrane</location>
        <topology evidence="1">Multi-pass membrane protein</topology>
    </subcellularLocation>
</comment>
<dbReference type="PANTHER" id="PTHR34187">
    <property type="entry name" value="FGR18P"/>
    <property type="match status" value="1"/>
</dbReference>
<dbReference type="GeneID" id="27722490"/>
<feature type="compositionally biased region" description="Polar residues" evidence="6">
    <location>
        <begin position="111"/>
        <end position="136"/>
    </location>
</feature>
<sequence length="319" mass="34592">MSPGRGSAPYAASLRSTTTPAPDYFAVRRTASVPGRPRSRLTRQTTQERIDEILEGALRRAEEADAIASSQSPHDHPMPRSSSANPPLLDRTRRSSAGANRAHDHDESSADETTGIVSRGDNLSYQSTLTTESNGARLTATGRRSESSRQNGNGATAGIDDNESARQLEPKPRGVPWFRAAIEPFKALELENKGSVARDHLAIERTFLAWLRTSLAFASIGIAVTQLFRLNTSLPDTDGHLGSATLRQLGKPLGATFLAISIVILFLGYHRYSESQRWVIEGKFPASRGTIILVTFLAFALAVVSLVVVIIVHPTEVEL</sequence>
<reference evidence="9 10" key="1">
    <citation type="journal article" date="2014" name="Genome Announc.">
        <title>Draft genome sequence of the pathogenic fungus Scedosporium apiospermum.</title>
        <authorList>
            <person name="Vandeputte P."/>
            <person name="Ghamrawi S."/>
            <person name="Rechenmann M."/>
            <person name="Iltis A."/>
            <person name="Giraud S."/>
            <person name="Fleury M."/>
            <person name="Thornton C."/>
            <person name="Delhaes L."/>
            <person name="Meyer W."/>
            <person name="Papon N."/>
            <person name="Bouchara J.P."/>
        </authorList>
    </citation>
    <scope>NUCLEOTIDE SEQUENCE [LARGE SCALE GENOMIC DNA]</scope>
    <source>
        <strain evidence="9 10">IHEM 14462</strain>
    </source>
</reference>
<evidence type="ECO:0000256" key="5">
    <source>
        <dbReference type="ARBA" id="ARBA00023136"/>
    </source>
</evidence>
<keyword evidence="10" id="KW-1185">Reference proteome</keyword>
<comment type="caution">
    <text evidence="9">The sequence shown here is derived from an EMBL/GenBank/DDBJ whole genome shotgun (WGS) entry which is preliminary data.</text>
</comment>
<evidence type="ECO:0000256" key="7">
    <source>
        <dbReference type="SAM" id="Phobius"/>
    </source>
</evidence>
<feature type="domain" description="DUF202" evidence="8">
    <location>
        <begin position="198"/>
        <end position="277"/>
    </location>
</feature>
<gene>
    <name evidence="9" type="ORF">SAPIO_CDS3418</name>
</gene>